<dbReference type="Proteomes" id="UP000275846">
    <property type="component" value="Unassembled WGS sequence"/>
</dbReference>
<evidence type="ECO:0000313" key="3">
    <source>
        <dbReference type="WBParaSite" id="SSLN_0000699201-mRNA-1"/>
    </source>
</evidence>
<sequence>MKNIFKAIKAIYGPCTKESAPLLSSNGKTLLKEKSPILKRWDEHFRSVLNCSLPISNAAIDRLPQVDTNNDLDITPSLPETIRAVKHISSGKAPGSGAIPPEKFGCPERFTHMVRQLHDGMTARVTDNETVSQEFAVTNGEKQGCVLAPNLFSLMFSAMLMDAYCDKRPGIRIAYRTEVRLLKSWRMQTPRHVSTDLLFADDCALNTVTEEDMQRSMGLFADDCALNTVTEEDMQRSMDLTTAGCTNFRKTIASAKTVVMHKPPISAKYNAHRVNLNGIQLKNLEIFAYLGSALARNTRIDDEVAQRIAKASQAFDWLHVSVWNRHGFHLNNKLQMHKAVVLTTLHYGAEIWTICSNKARNLNQFHLSCLHRILKLRWQDRILDTKVLEQTGILSIHAVLRQVQLRWIGHLVRINEEQLPKRLFYGDVATCARRQGGQKRRYKDTLNKSLKQLQINPAIWEDLAQNRPAWRISVQTGAEI</sequence>
<evidence type="ECO:0000313" key="2">
    <source>
        <dbReference type="Proteomes" id="UP000275846"/>
    </source>
</evidence>
<name>A0A183SRD1_SCHSO</name>
<reference evidence="1 2" key="2">
    <citation type="submission" date="2018-11" db="EMBL/GenBank/DDBJ databases">
        <authorList>
            <consortium name="Pathogen Informatics"/>
        </authorList>
    </citation>
    <scope>NUCLEOTIDE SEQUENCE [LARGE SCALE GENOMIC DNA]</scope>
    <source>
        <strain evidence="1 2">NST_G2</strain>
    </source>
</reference>
<proteinExistence type="predicted"/>
<dbReference type="OrthoDB" id="1293503at2759"/>
<gene>
    <name evidence="1" type="ORF">SSLN_LOCUS6779</name>
</gene>
<protein>
    <submittedName>
        <fullName evidence="3">Reverse transcriptase domain-containing protein</fullName>
    </submittedName>
</protein>
<accession>A0A183SRD1</accession>
<dbReference type="STRING" id="70667.A0A183SRD1"/>
<keyword evidence="2" id="KW-1185">Reference proteome</keyword>
<evidence type="ECO:0000313" key="1">
    <source>
        <dbReference type="EMBL" id="VDL93164.1"/>
    </source>
</evidence>
<reference evidence="3" key="1">
    <citation type="submission" date="2016-06" db="UniProtKB">
        <authorList>
            <consortium name="WormBaseParasite"/>
        </authorList>
    </citation>
    <scope>IDENTIFICATION</scope>
</reference>
<dbReference type="AlphaFoldDB" id="A0A183SRD1"/>
<dbReference type="PANTHER" id="PTHR47027">
    <property type="entry name" value="REVERSE TRANSCRIPTASE DOMAIN-CONTAINING PROTEIN"/>
    <property type="match status" value="1"/>
</dbReference>
<organism evidence="3">
    <name type="scientific">Schistocephalus solidus</name>
    <name type="common">Tapeworm</name>
    <dbReference type="NCBI Taxonomy" id="70667"/>
    <lineage>
        <taxon>Eukaryota</taxon>
        <taxon>Metazoa</taxon>
        <taxon>Spiralia</taxon>
        <taxon>Lophotrochozoa</taxon>
        <taxon>Platyhelminthes</taxon>
        <taxon>Cestoda</taxon>
        <taxon>Eucestoda</taxon>
        <taxon>Diphyllobothriidea</taxon>
        <taxon>Diphyllobothriidae</taxon>
        <taxon>Schistocephalus</taxon>
    </lineage>
</organism>
<dbReference type="WBParaSite" id="SSLN_0000699201-mRNA-1">
    <property type="protein sequence ID" value="SSLN_0000699201-mRNA-1"/>
    <property type="gene ID" value="SSLN_0000699201"/>
</dbReference>
<dbReference type="PANTHER" id="PTHR47027:SF26">
    <property type="entry name" value="REVERSE TRANSCRIPTASE DOMAIN-CONTAINING PROTEIN"/>
    <property type="match status" value="1"/>
</dbReference>
<dbReference type="EMBL" id="UYSU01033848">
    <property type="protein sequence ID" value="VDL93164.1"/>
    <property type="molecule type" value="Genomic_DNA"/>
</dbReference>